<dbReference type="Gene3D" id="1.20.1070.10">
    <property type="entry name" value="Rhodopsin 7-helix transmembrane proteins"/>
    <property type="match status" value="1"/>
</dbReference>
<evidence type="ECO:0000256" key="4">
    <source>
        <dbReference type="ARBA" id="ARBA00023136"/>
    </source>
</evidence>
<evidence type="ECO:0000256" key="5">
    <source>
        <dbReference type="SAM" id="Phobius"/>
    </source>
</evidence>
<dbReference type="GO" id="GO:0004984">
    <property type="term" value="F:olfactory receptor activity"/>
    <property type="evidence" value="ECO:0007669"/>
    <property type="project" value="TreeGrafter"/>
</dbReference>
<dbReference type="GO" id="GO:0016020">
    <property type="term" value="C:membrane"/>
    <property type="evidence" value="ECO:0007669"/>
    <property type="project" value="UniProtKB-SubCell"/>
</dbReference>
<dbReference type="CDD" id="cd00637">
    <property type="entry name" value="7tm_classA_rhodopsin-like"/>
    <property type="match status" value="1"/>
</dbReference>
<dbReference type="InParanoid" id="A0A6P8T3P4"/>
<dbReference type="InterPro" id="IPR052921">
    <property type="entry name" value="GPCR1_Superfamily_Member"/>
</dbReference>
<keyword evidence="2 5" id="KW-0812">Transmembrane</keyword>
<dbReference type="GeneID" id="117537123"/>
<protein>
    <submittedName>
        <fullName evidence="8">Odorant receptor 131-2-like</fullName>
    </submittedName>
</protein>
<dbReference type="AlphaFoldDB" id="A0A6P8T3P4"/>
<dbReference type="Proteomes" id="UP000515161">
    <property type="component" value="Unplaced"/>
</dbReference>
<feature type="transmembrane region" description="Helical" evidence="5">
    <location>
        <begin position="60"/>
        <end position="84"/>
    </location>
</feature>
<dbReference type="RefSeq" id="XP_034058163.1">
    <property type="nucleotide sequence ID" value="XM_034202272.1"/>
</dbReference>
<feature type="transmembrane region" description="Helical" evidence="5">
    <location>
        <begin position="199"/>
        <end position="219"/>
    </location>
</feature>
<dbReference type="InterPro" id="IPR017452">
    <property type="entry name" value="GPCR_Rhodpsn_7TM"/>
</dbReference>
<dbReference type="Pfam" id="PF00001">
    <property type="entry name" value="7tm_1"/>
    <property type="match status" value="1"/>
</dbReference>
<evidence type="ECO:0000256" key="2">
    <source>
        <dbReference type="ARBA" id="ARBA00022692"/>
    </source>
</evidence>
<evidence type="ECO:0000313" key="8">
    <source>
        <dbReference type="RefSeq" id="XP_034058163.1"/>
    </source>
</evidence>
<keyword evidence="4 5" id="KW-0472">Membrane</keyword>
<feature type="transmembrane region" description="Helical" evidence="5">
    <location>
        <begin position="240"/>
        <end position="263"/>
    </location>
</feature>
<proteinExistence type="predicted"/>
<feature type="domain" description="G-protein coupled receptors family 1 profile" evidence="6">
    <location>
        <begin position="40"/>
        <end position="295"/>
    </location>
</feature>
<organism evidence="7 8">
    <name type="scientific">Gymnodraco acuticeps</name>
    <name type="common">Antarctic dragonfish</name>
    <dbReference type="NCBI Taxonomy" id="8218"/>
    <lineage>
        <taxon>Eukaryota</taxon>
        <taxon>Metazoa</taxon>
        <taxon>Chordata</taxon>
        <taxon>Craniata</taxon>
        <taxon>Vertebrata</taxon>
        <taxon>Euteleostomi</taxon>
        <taxon>Actinopterygii</taxon>
        <taxon>Neopterygii</taxon>
        <taxon>Teleostei</taxon>
        <taxon>Neoteleostei</taxon>
        <taxon>Acanthomorphata</taxon>
        <taxon>Eupercaria</taxon>
        <taxon>Perciformes</taxon>
        <taxon>Notothenioidei</taxon>
        <taxon>Bathydraconidae</taxon>
        <taxon>Gymnodraco</taxon>
    </lineage>
</organism>
<reference evidence="8" key="1">
    <citation type="submission" date="2025-08" db="UniProtKB">
        <authorList>
            <consortium name="RefSeq"/>
        </authorList>
    </citation>
    <scope>IDENTIFICATION</scope>
</reference>
<feature type="transmembrane region" description="Helical" evidence="5">
    <location>
        <begin position="145"/>
        <end position="169"/>
    </location>
</feature>
<dbReference type="KEGG" id="gacu:117537123"/>
<evidence type="ECO:0000256" key="1">
    <source>
        <dbReference type="ARBA" id="ARBA00004370"/>
    </source>
</evidence>
<evidence type="ECO:0000313" key="7">
    <source>
        <dbReference type="Proteomes" id="UP000515161"/>
    </source>
</evidence>
<feature type="transmembrane region" description="Helical" evidence="5">
    <location>
        <begin position="23"/>
        <end position="48"/>
    </location>
</feature>
<keyword evidence="3 5" id="KW-1133">Transmembrane helix</keyword>
<dbReference type="PANTHER" id="PTHR26451:SF866">
    <property type="entry name" value="ODORANT RECEPTOR-RELATED"/>
    <property type="match status" value="1"/>
</dbReference>
<evidence type="ECO:0000259" key="6">
    <source>
        <dbReference type="PROSITE" id="PS50262"/>
    </source>
</evidence>
<dbReference type="InterPro" id="IPR000276">
    <property type="entry name" value="GPCR_Rhodpsn"/>
</dbReference>
<gene>
    <name evidence="8" type="primary">LOC117537123</name>
</gene>
<dbReference type="OrthoDB" id="5967704at2759"/>
<dbReference type="SUPFAM" id="SSF81321">
    <property type="entry name" value="Family A G protein-coupled receptor-like"/>
    <property type="match status" value="1"/>
</dbReference>
<feature type="transmembrane region" description="Helical" evidence="5">
    <location>
        <begin position="90"/>
        <end position="115"/>
    </location>
</feature>
<evidence type="ECO:0000256" key="3">
    <source>
        <dbReference type="ARBA" id="ARBA00022989"/>
    </source>
</evidence>
<keyword evidence="7" id="KW-1185">Reference proteome</keyword>
<dbReference type="GO" id="GO:0005549">
    <property type="term" value="F:odorant binding"/>
    <property type="evidence" value="ECO:0007669"/>
    <property type="project" value="TreeGrafter"/>
</dbReference>
<dbReference type="FunFam" id="1.20.1070.10:FF:000096">
    <property type="entry name" value="Odorant receptor 131-2"/>
    <property type="match status" value="1"/>
</dbReference>
<name>A0A6P8T3P4_GYMAC</name>
<dbReference type="GO" id="GO:0004930">
    <property type="term" value="F:G protein-coupled receptor activity"/>
    <property type="evidence" value="ECO:0007669"/>
    <property type="project" value="InterPro"/>
</dbReference>
<feature type="transmembrane region" description="Helical" evidence="5">
    <location>
        <begin position="275"/>
        <end position="297"/>
    </location>
</feature>
<sequence length="324" mass="36217">MLSWLQPKANITASVPQREAYEIILFALLILGSTCSFLYINCVLLYTLRSKPVFCETSRYILLYNLLIADTVHLISSLLLFLLSSFKIKSTYYACGFLVLVSVFTQSISPLTLAVMSIERYVANTTAVCHPLRHASIFTVRSTGIAIAVVWASAVIHILIRVFMLVYVFTKISLNLHMNELCSKETFFFAPIFNDFEEAHASTLFLSVGLAIIGSYIGVAHTARSASTDKVSARKALQTLLLHLIQLSLILTASMFSTIIIAIARTEDRSTLFRIYNVCYVFLSILPRCLSALIYGLRDQTIRPVLVKNLCCPWKGSICLNKSK</sequence>
<accession>A0A6P8T3P4</accession>
<dbReference type="PANTHER" id="PTHR26451">
    <property type="entry name" value="G_PROTEIN_RECEP_F1_2 DOMAIN-CONTAINING PROTEIN"/>
    <property type="match status" value="1"/>
</dbReference>
<comment type="subcellular location">
    <subcellularLocation>
        <location evidence="1">Membrane</location>
    </subcellularLocation>
</comment>
<dbReference type="PROSITE" id="PS50262">
    <property type="entry name" value="G_PROTEIN_RECEP_F1_2"/>
    <property type="match status" value="1"/>
</dbReference>